<name>A0ACB9GWV8_9ASTR</name>
<gene>
    <name evidence="1" type="ORF">L1987_42146</name>
</gene>
<reference evidence="1 2" key="2">
    <citation type="journal article" date="2022" name="Mol. Ecol. Resour.">
        <title>The genomes of chicory, endive, great burdock and yacon provide insights into Asteraceae paleo-polyploidization history and plant inulin production.</title>
        <authorList>
            <person name="Fan W."/>
            <person name="Wang S."/>
            <person name="Wang H."/>
            <person name="Wang A."/>
            <person name="Jiang F."/>
            <person name="Liu H."/>
            <person name="Zhao H."/>
            <person name="Xu D."/>
            <person name="Zhang Y."/>
        </authorList>
    </citation>
    <scope>NUCLEOTIDE SEQUENCE [LARGE SCALE GENOMIC DNA]</scope>
    <source>
        <strain evidence="2">cv. Yunnan</strain>
        <tissue evidence="1">Leaves</tissue>
    </source>
</reference>
<keyword evidence="2" id="KW-1185">Reference proteome</keyword>
<reference evidence="2" key="1">
    <citation type="journal article" date="2022" name="Mol. Ecol. Resour.">
        <title>The genomes of chicory, endive, great burdock and yacon provide insights into Asteraceae palaeo-polyploidization history and plant inulin production.</title>
        <authorList>
            <person name="Fan W."/>
            <person name="Wang S."/>
            <person name="Wang H."/>
            <person name="Wang A."/>
            <person name="Jiang F."/>
            <person name="Liu H."/>
            <person name="Zhao H."/>
            <person name="Xu D."/>
            <person name="Zhang Y."/>
        </authorList>
    </citation>
    <scope>NUCLEOTIDE SEQUENCE [LARGE SCALE GENOMIC DNA]</scope>
    <source>
        <strain evidence="2">cv. Yunnan</strain>
    </source>
</reference>
<dbReference type="Proteomes" id="UP001056120">
    <property type="component" value="Linkage Group LG13"/>
</dbReference>
<accession>A0ACB9GWV8</accession>
<evidence type="ECO:0000313" key="2">
    <source>
        <dbReference type="Proteomes" id="UP001056120"/>
    </source>
</evidence>
<dbReference type="EMBL" id="CM042030">
    <property type="protein sequence ID" value="KAI3787578.1"/>
    <property type="molecule type" value="Genomic_DNA"/>
</dbReference>
<comment type="caution">
    <text evidence="1">The sequence shown here is derived from an EMBL/GenBank/DDBJ whole genome shotgun (WGS) entry which is preliminary data.</text>
</comment>
<evidence type="ECO:0000313" key="1">
    <source>
        <dbReference type="EMBL" id="KAI3787578.1"/>
    </source>
</evidence>
<proteinExistence type="predicted"/>
<organism evidence="1 2">
    <name type="scientific">Smallanthus sonchifolius</name>
    <dbReference type="NCBI Taxonomy" id="185202"/>
    <lineage>
        <taxon>Eukaryota</taxon>
        <taxon>Viridiplantae</taxon>
        <taxon>Streptophyta</taxon>
        <taxon>Embryophyta</taxon>
        <taxon>Tracheophyta</taxon>
        <taxon>Spermatophyta</taxon>
        <taxon>Magnoliopsida</taxon>
        <taxon>eudicotyledons</taxon>
        <taxon>Gunneridae</taxon>
        <taxon>Pentapetalae</taxon>
        <taxon>asterids</taxon>
        <taxon>campanulids</taxon>
        <taxon>Asterales</taxon>
        <taxon>Asteraceae</taxon>
        <taxon>Asteroideae</taxon>
        <taxon>Heliantheae alliance</taxon>
        <taxon>Millerieae</taxon>
        <taxon>Smallanthus</taxon>
    </lineage>
</organism>
<protein>
    <submittedName>
        <fullName evidence="1">Uncharacterized protein</fullName>
    </submittedName>
</protein>
<sequence>MKTFEGRKRQYNKVGGGNVKLSRNLIPYQAISFVDINHTNHVKSQLRLGKHPDLRLGKHSPVYDPPSSYFHTFLALLNPAIRNPSVSKPQLSVHQIEN</sequence>